<protein>
    <recommendedName>
        <fullName evidence="3">HicB-like antitoxin of toxin-antitoxin system domain-containing protein</fullName>
    </recommendedName>
</protein>
<organism evidence="1 2">
    <name type="scientific">Candidatus Giovannonibacteria bacterium RIFCSPHIGHO2_12_FULL_43_15</name>
    <dbReference type="NCBI Taxonomy" id="1798341"/>
    <lineage>
        <taxon>Bacteria</taxon>
        <taxon>Candidatus Giovannoniibacteriota</taxon>
    </lineage>
</organism>
<dbReference type="AlphaFoldDB" id="A0A1F5WNZ3"/>
<gene>
    <name evidence="1" type="ORF">A3F23_03435</name>
</gene>
<name>A0A1F5WNZ3_9BACT</name>
<dbReference type="EMBL" id="MFHT01000021">
    <property type="protein sequence ID" value="OGF77324.1"/>
    <property type="molecule type" value="Genomic_DNA"/>
</dbReference>
<evidence type="ECO:0000313" key="1">
    <source>
        <dbReference type="EMBL" id="OGF77324.1"/>
    </source>
</evidence>
<dbReference type="SUPFAM" id="SSF143100">
    <property type="entry name" value="TTHA1013/TTHA0281-like"/>
    <property type="match status" value="1"/>
</dbReference>
<dbReference type="Proteomes" id="UP000177723">
    <property type="component" value="Unassembled WGS sequence"/>
</dbReference>
<evidence type="ECO:0008006" key="3">
    <source>
        <dbReference type="Google" id="ProtNLM"/>
    </source>
</evidence>
<dbReference type="Gene3D" id="3.30.160.250">
    <property type="match status" value="1"/>
</dbReference>
<reference evidence="1 2" key="1">
    <citation type="journal article" date="2016" name="Nat. Commun.">
        <title>Thousands of microbial genomes shed light on interconnected biogeochemical processes in an aquifer system.</title>
        <authorList>
            <person name="Anantharaman K."/>
            <person name="Brown C.T."/>
            <person name="Hug L.A."/>
            <person name="Sharon I."/>
            <person name="Castelle C.J."/>
            <person name="Probst A.J."/>
            <person name="Thomas B.C."/>
            <person name="Singh A."/>
            <person name="Wilkins M.J."/>
            <person name="Karaoz U."/>
            <person name="Brodie E.L."/>
            <person name="Williams K.H."/>
            <person name="Hubbard S.S."/>
            <person name="Banfield J.F."/>
        </authorList>
    </citation>
    <scope>NUCLEOTIDE SEQUENCE [LARGE SCALE GENOMIC DNA]</scope>
</reference>
<evidence type="ECO:0000313" key="2">
    <source>
        <dbReference type="Proteomes" id="UP000177723"/>
    </source>
</evidence>
<comment type="caution">
    <text evidence="1">The sequence shown here is derived from an EMBL/GenBank/DDBJ whole genome shotgun (WGS) entry which is preliminary data.</text>
</comment>
<accession>A0A1F5WNZ3</accession>
<proteinExistence type="predicted"/>
<sequence length="85" mass="9573">MQKRTRKFLEYRILIIPDTRTGTGKKCFTAYVPVLGIAADGDTVEEARINAEKLVFFHLESLKKEGKQLPLDTEADFITTAKVSV</sequence>
<dbReference type="InterPro" id="IPR035069">
    <property type="entry name" value="TTHA1013/TTHA0281-like"/>
</dbReference>